<dbReference type="AlphaFoldDB" id="A0A699HEQ4"/>
<dbReference type="EMBL" id="BKCJ010151933">
    <property type="protein sequence ID" value="GEY10175.1"/>
    <property type="molecule type" value="Genomic_DNA"/>
</dbReference>
<evidence type="ECO:0000313" key="3">
    <source>
        <dbReference type="EMBL" id="GEY10175.1"/>
    </source>
</evidence>
<comment type="caution">
    <text evidence="3">The sequence shown here is derived from an EMBL/GenBank/DDBJ whole genome shotgun (WGS) entry which is preliminary data.</text>
</comment>
<feature type="coiled-coil region" evidence="1">
    <location>
        <begin position="315"/>
        <end position="342"/>
    </location>
</feature>
<name>A0A699HEQ4_TANCI</name>
<reference evidence="3" key="1">
    <citation type="journal article" date="2019" name="Sci. Rep.">
        <title>Draft genome of Tanacetum cinerariifolium, the natural source of mosquito coil.</title>
        <authorList>
            <person name="Yamashiro T."/>
            <person name="Shiraishi A."/>
            <person name="Satake H."/>
            <person name="Nakayama K."/>
        </authorList>
    </citation>
    <scope>NUCLEOTIDE SEQUENCE</scope>
</reference>
<sequence>MSMLIGNIVDSGNTNVRSNDVVTSLSNDIQPMVTAGTIPVSKIVDGASRKQANVRTELDKYPSLDSFTTGHASNGNNMGPSSLAKLFNANPTRKSVDFRTLQALAGMGQMLLSLWSREEGLHAIETKLDIPLMLDSYTSAMCMDSWGRSSYARVMVELQADVEMKDTLVVVVPKFVAVKKVDDPVCADSDHSEVDEVLNETGLERFSRRVTPLFPIMVVQSEFGKGSAMPTDPHHAPNILQSLSSQPQNTHKPMKPTRKVTLVPQPSDLVEHVADEAIHKELGDSLVRAATTASSLEAEQDNGGGPRVLDLKKTKTTQGNEIASLKRRVKRLEKKNRSRTHKLKRLYKVGLTARIESFKDEEHLGKDASKQERIEATDADEDITLVNVQDDAEMFDVNDLGSEEVFVAEQEVAKDNLLWPQALEGLKTSKPKVKGIVIQEQEEPCKSRTTTTTIPKQQSQDKGKGIMIEEHVKAKKKDQIRLDEEAAKRLQANFDEEERLAREKA</sequence>
<accession>A0A699HEQ4</accession>
<feature type="coiled-coil region" evidence="1">
    <location>
        <begin position="473"/>
        <end position="500"/>
    </location>
</feature>
<feature type="region of interest" description="Disordered" evidence="2">
    <location>
        <begin position="446"/>
        <end position="466"/>
    </location>
</feature>
<evidence type="ECO:0000256" key="1">
    <source>
        <dbReference type="SAM" id="Coils"/>
    </source>
</evidence>
<protein>
    <submittedName>
        <fullName evidence="3">Uncharacterized protein</fullName>
    </submittedName>
</protein>
<organism evidence="3">
    <name type="scientific">Tanacetum cinerariifolium</name>
    <name type="common">Dalmatian daisy</name>
    <name type="synonym">Chrysanthemum cinerariifolium</name>
    <dbReference type="NCBI Taxonomy" id="118510"/>
    <lineage>
        <taxon>Eukaryota</taxon>
        <taxon>Viridiplantae</taxon>
        <taxon>Streptophyta</taxon>
        <taxon>Embryophyta</taxon>
        <taxon>Tracheophyta</taxon>
        <taxon>Spermatophyta</taxon>
        <taxon>Magnoliopsida</taxon>
        <taxon>eudicotyledons</taxon>
        <taxon>Gunneridae</taxon>
        <taxon>Pentapetalae</taxon>
        <taxon>asterids</taxon>
        <taxon>campanulids</taxon>
        <taxon>Asterales</taxon>
        <taxon>Asteraceae</taxon>
        <taxon>Asteroideae</taxon>
        <taxon>Anthemideae</taxon>
        <taxon>Anthemidinae</taxon>
        <taxon>Tanacetum</taxon>
    </lineage>
</organism>
<feature type="compositionally biased region" description="Polar residues" evidence="2">
    <location>
        <begin position="447"/>
        <end position="458"/>
    </location>
</feature>
<proteinExistence type="predicted"/>
<gene>
    <name evidence="3" type="ORF">Tci_382149</name>
</gene>
<keyword evidence="1" id="KW-0175">Coiled coil</keyword>
<evidence type="ECO:0000256" key="2">
    <source>
        <dbReference type="SAM" id="MobiDB-lite"/>
    </source>
</evidence>